<name>A0ABM0ML05_SACKO</name>
<sequence length="264" mass="27880">MKKAGVELEKVADEDALEDEDTLPAETESIEGQTEVEVTAEGAPAEEEVIKEAAPTNVEVAEEEAVTEKLVGEQAEVKVVEEQDGTPAVIDLEEQTEIIAPEEEQLTGEKEVFVANGEAVELIAAHTDEEVVDEVALAVEDDLPPEKEVNEDLEMEPAEEGDAQEAEAEVQEAVKAGEEAIIAAQNGNIGAVDDAIEKAQEAAELAKSMADKAAVDAANENRKDGSADNTAINNAAEKLLQEAEQAKAAAREAAVEAAKVLGMR</sequence>
<feature type="region of interest" description="Disordered" evidence="2">
    <location>
        <begin position="1"/>
        <end position="47"/>
    </location>
</feature>
<protein>
    <submittedName>
        <fullName evidence="4">Uncharacterized abhydrolase domain-containing protein DDB_G0269086-like</fullName>
    </submittedName>
</protein>
<dbReference type="RefSeq" id="XP_006820696.1">
    <property type="nucleotide sequence ID" value="XM_006820633.1"/>
</dbReference>
<proteinExistence type="predicted"/>
<gene>
    <name evidence="4" type="primary">LOC102803659</name>
</gene>
<keyword evidence="3" id="KW-1185">Reference proteome</keyword>
<feature type="compositionally biased region" description="Basic and acidic residues" evidence="2">
    <location>
        <begin position="1"/>
        <end position="13"/>
    </location>
</feature>
<feature type="compositionally biased region" description="Acidic residues" evidence="2">
    <location>
        <begin position="151"/>
        <end position="170"/>
    </location>
</feature>
<feature type="coiled-coil region" evidence="1">
    <location>
        <begin position="229"/>
        <end position="260"/>
    </location>
</feature>
<evidence type="ECO:0000313" key="3">
    <source>
        <dbReference type="Proteomes" id="UP000694865"/>
    </source>
</evidence>
<reference evidence="4" key="1">
    <citation type="submission" date="2025-08" db="UniProtKB">
        <authorList>
            <consortium name="RefSeq"/>
        </authorList>
    </citation>
    <scope>IDENTIFICATION</scope>
    <source>
        <tissue evidence="4">Testes</tissue>
    </source>
</reference>
<dbReference type="Proteomes" id="UP000694865">
    <property type="component" value="Unplaced"/>
</dbReference>
<feature type="compositionally biased region" description="Acidic residues" evidence="2">
    <location>
        <begin position="14"/>
        <end position="23"/>
    </location>
</feature>
<keyword evidence="1" id="KW-0175">Coiled coil</keyword>
<evidence type="ECO:0000256" key="1">
    <source>
        <dbReference type="SAM" id="Coils"/>
    </source>
</evidence>
<accession>A0ABM0ML05</accession>
<organism evidence="3 4">
    <name type="scientific">Saccoglossus kowalevskii</name>
    <name type="common">Acorn worm</name>
    <dbReference type="NCBI Taxonomy" id="10224"/>
    <lineage>
        <taxon>Eukaryota</taxon>
        <taxon>Metazoa</taxon>
        <taxon>Hemichordata</taxon>
        <taxon>Enteropneusta</taxon>
        <taxon>Harrimaniidae</taxon>
        <taxon>Saccoglossus</taxon>
    </lineage>
</organism>
<dbReference type="GeneID" id="102803659"/>
<feature type="region of interest" description="Disordered" evidence="2">
    <location>
        <begin position="141"/>
        <end position="172"/>
    </location>
</feature>
<evidence type="ECO:0000256" key="2">
    <source>
        <dbReference type="SAM" id="MobiDB-lite"/>
    </source>
</evidence>
<evidence type="ECO:0000313" key="4">
    <source>
        <dbReference type="RefSeq" id="XP_006820696.1"/>
    </source>
</evidence>